<gene>
    <name evidence="2" type="ORF">GCM10009544_11010</name>
</gene>
<sequence>MNGVGLCDRSELALPARTRGRSSIVDAGRPCRSPHVRTFHEGGRVPELNWIPATEGDETEYLEVAFGDDGNVYIRENHKPDEIVVTTDAKWDAFVLGVKAGEFDHFVEGID</sequence>
<reference evidence="3" key="1">
    <citation type="journal article" date="2019" name="Int. J. Syst. Evol. Microbiol.">
        <title>The Global Catalogue of Microorganisms (GCM) 10K type strain sequencing project: providing services to taxonomists for standard genome sequencing and annotation.</title>
        <authorList>
            <consortium name="The Broad Institute Genomics Platform"/>
            <consortium name="The Broad Institute Genome Sequencing Center for Infectious Disease"/>
            <person name="Wu L."/>
            <person name="Ma J."/>
        </authorList>
    </citation>
    <scope>NUCLEOTIDE SEQUENCE [LARGE SCALE GENOMIC DNA]</scope>
    <source>
        <strain evidence="3">JCM 10649</strain>
    </source>
</reference>
<dbReference type="Pfam" id="PF04149">
    <property type="entry name" value="DUF397"/>
    <property type="match status" value="1"/>
</dbReference>
<evidence type="ECO:0000313" key="2">
    <source>
        <dbReference type="EMBL" id="GAA0449994.1"/>
    </source>
</evidence>
<feature type="domain" description="DUF397" evidence="1">
    <location>
        <begin position="57"/>
        <end position="99"/>
    </location>
</feature>
<accession>A0ABP3JGC4</accession>
<keyword evidence="3" id="KW-1185">Reference proteome</keyword>
<dbReference type="EMBL" id="BAAAHB010000007">
    <property type="protein sequence ID" value="GAA0449994.1"/>
    <property type="molecule type" value="Genomic_DNA"/>
</dbReference>
<evidence type="ECO:0000313" key="3">
    <source>
        <dbReference type="Proteomes" id="UP001499895"/>
    </source>
</evidence>
<proteinExistence type="predicted"/>
<evidence type="ECO:0000259" key="1">
    <source>
        <dbReference type="Pfam" id="PF04149"/>
    </source>
</evidence>
<protein>
    <recommendedName>
        <fullName evidence="1">DUF397 domain-containing protein</fullName>
    </recommendedName>
</protein>
<dbReference type="Proteomes" id="UP001499895">
    <property type="component" value="Unassembled WGS sequence"/>
</dbReference>
<comment type="caution">
    <text evidence="2">The sequence shown here is derived from an EMBL/GenBank/DDBJ whole genome shotgun (WGS) entry which is preliminary data.</text>
</comment>
<dbReference type="InterPro" id="IPR007278">
    <property type="entry name" value="DUF397"/>
</dbReference>
<organism evidence="2 3">
    <name type="scientific">Streptomyces stramineus</name>
    <dbReference type="NCBI Taxonomy" id="173861"/>
    <lineage>
        <taxon>Bacteria</taxon>
        <taxon>Bacillati</taxon>
        <taxon>Actinomycetota</taxon>
        <taxon>Actinomycetes</taxon>
        <taxon>Kitasatosporales</taxon>
        <taxon>Streptomycetaceae</taxon>
        <taxon>Streptomyces</taxon>
    </lineage>
</organism>
<name>A0ABP3JGC4_9ACTN</name>